<proteinExistence type="inferred from homology"/>
<keyword evidence="12" id="KW-1003">Cell membrane</keyword>
<feature type="transmembrane region" description="Helical" evidence="12">
    <location>
        <begin position="26"/>
        <end position="46"/>
    </location>
</feature>
<comment type="catalytic activity">
    <reaction evidence="11">
        <text>Fe(II)-heme o + 2 A + H2O = Fe(II)-heme a + 2 AH2</text>
        <dbReference type="Rhea" id="RHEA:63388"/>
        <dbReference type="ChEBI" id="CHEBI:13193"/>
        <dbReference type="ChEBI" id="CHEBI:15377"/>
        <dbReference type="ChEBI" id="CHEBI:17499"/>
        <dbReference type="ChEBI" id="CHEBI:60530"/>
        <dbReference type="ChEBI" id="CHEBI:61715"/>
        <dbReference type="EC" id="1.17.99.9"/>
    </reaction>
    <physiologicalReaction direction="left-to-right" evidence="11">
        <dbReference type="Rhea" id="RHEA:63389"/>
    </physiologicalReaction>
</comment>
<comment type="subunit">
    <text evidence="12">Interacts with CtaB.</text>
</comment>
<accession>A0A844ZHI1</accession>
<dbReference type="Pfam" id="PF02628">
    <property type="entry name" value="COX15-CtaA"/>
    <property type="match status" value="1"/>
</dbReference>
<name>A0A844ZHI1_9SPHN</name>
<comment type="subcellular location">
    <subcellularLocation>
        <location evidence="12">Cell membrane</location>
        <topology evidence="12">Multi-pass membrane protein</topology>
    </subcellularLocation>
    <subcellularLocation>
        <location evidence="2">Membrane</location>
        <topology evidence="2">Multi-pass membrane protein</topology>
    </subcellularLocation>
</comment>
<feature type="transmembrane region" description="Helical" evidence="12">
    <location>
        <begin position="271"/>
        <end position="292"/>
    </location>
</feature>
<keyword evidence="14" id="KW-1185">Reference proteome</keyword>
<comment type="caution">
    <text evidence="13">The sequence shown here is derived from an EMBL/GenBank/DDBJ whole genome shotgun (WGS) entry which is preliminary data.</text>
</comment>
<evidence type="ECO:0000256" key="4">
    <source>
        <dbReference type="ARBA" id="ARBA00022723"/>
    </source>
</evidence>
<evidence type="ECO:0000256" key="5">
    <source>
        <dbReference type="ARBA" id="ARBA00022989"/>
    </source>
</evidence>
<evidence type="ECO:0000256" key="7">
    <source>
        <dbReference type="ARBA" id="ARBA00023004"/>
    </source>
</evidence>
<feature type="transmembrane region" description="Helical" evidence="12">
    <location>
        <begin position="113"/>
        <end position="131"/>
    </location>
</feature>
<comment type="similarity">
    <text evidence="12">Belongs to the COX15/CtaA family. Type 2 subfamily.</text>
</comment>
<dbReference type="OrthoDB" id="9793156at2"/>
<evidence type="ECO:0000256" key="3">
    <source>
        <dbReference type="ARBA" id="ARBA00022692"/>
    </source>
</evidence>
<reference evidence="13 14" key="1">
    <citation type="submission" date="2019-12" db="EMBL/GenBank/DDBJ databases">
        <title>Genomic-based taxomic classification of the family Erythrobacteraceae.</title>
        <authorList>
            <person name="Xu L."/>
        </authorList>
    </citation>
    <scope>NUCLEOTIDE SEQUENCE [LARGE SCALE GENOMIC DNA]</scope>
    <source>
        <strain evidence="13 14">MCCC 1A09962</strain>
    </source>
</reference>
<keyword evidence="6 12" id="KW-0560">Oxidoreductase</keyword>
<dbReference type="EMBL" id="WTYW01000004">
    <property type="protein sequence ID" value="MXO86873.1"/>
    <property type="molecule type" value="Genomic_DNA"/>
</dbReference>
<dbReference type="InterPro" id="IPR023754">
    <property type="entry name" value="HemeA_Synthase_type2"/>
</dbReference>
<comment type="pathway">
    <text evidence="10 12">Porphyrin-containing compound metabolism; heme A biosynthesis; heme A from heme O: step 1/1.</text>
</comment>
<dbReference type="HAMAP" id="MF_01665">
    <property type="entry name" value="HemeA_synth_type2"/>
    <property type="match status" value="1"/>
</dbReference>
<feature type="binding site" description="axial binding residue" evidence="12">
    <location>
        <position position="333"/>
    </location>
    <ligand>
        <name>heme</name>
        <dbReference type="ChEBI" id="CHEBI:30413"/>
    </ligand>
    <ligandPart>
        <name>Fe</name>
        <dbReference type="ChEBI" id="CHEBI:18248"/>
    </ligandPart>
</feature>
<feature type="transmembrane region" description="Helical" evidence="12">
    <location>
        <begin position="331"/>
        <end position="351"/>
    </location>
</feature>
<feature type="transmembrane region" description="Helical" evidence="12">
    <location>
        <begin position="304"/>
        <end position="325"/>
    </location>
</feature>
<dbReference type="EC" id="1.17.99.9" evidence="12"/>
<comment type="function">
    <text evidence="12">Catalyzes the conversion of heme O to heme A by two successive hydroxylations of the methyl group at C8. The first hydroxylation forms heme I, the second hydroxylation results in an unstable dihydroxymethyl group, which spontaneously dehydrates, resulting in the formyl group of heme A.</text>
</comment>
<feature type="transmembrane region" description="Helical" evidence="12">
    <location>
        <begin position="217"/>
        <end position="235"/>
    </location>
</feature>
<evidence type="ECO:0000256" key="10">
    <source>
        <dbReference type="ARBA" id="ARBA00044501"/>
    </source>
</evidence>
<feature type="transmembrane region" description="Helical" evidence="12">
    <location>
        <begin position="143"/>
        <end position="161"/>
    </location>
</feature>
<dbReference type="GO" id="GO:0046872">
    <property type="term" value="F:metal ion binding"/>
    <property type="evidence" value="ECO:0007669"/>
    <property type="project" value="UniProtKB-KW"/>
</dbReference>
<sequence length="368" mass="39755">MASLSPSSSATVSVPGSMGRTRPGALAIWLFVVAALVVVMVTVGGITRLTESGLSITEWKPITGAIPPLSEADWRAEFELYKQIPEYRQVTGPAGMDLAAFKFIYFWEWAHRFLGRVIGLAFALPLAWFWIRGAIPAGYKPRLVALLALGGLQGAFGWFMVRSGLSGEMTDVSHFWLSIHLLTALFTLTGLVWTALDLRRLAAVPSARPARLTRATIVVGAIVFVQLLLGAWVAGLDAGHASDSWPLMQGQLVPEYDTSRGFWWAATHDPFLLHFLHRWWAWVAVVALVLFARRVKPFARGASVAIHVAFGTMILLGIGTVLSGVELWVAVAHQLVGALLVASLAWGAHVLGRVRAATAARIPAPAAA</sequence>
<dbReference type="Proteomes" id="UP000433104">
    <property type="component" value="Unassembled WGS sequence"/>
</dbReference>
<dbReference type="GO" id="GO:0005886">
    <property type="term" value="C:plasma membrane"/>
    <property type="evidence" value="ECO:0007669"/>
    <property type="project" value="UniProtKB-SubCell"/>
</dbReference>
<evidence type="ECO:0000256" key="6">
    <source>
        <dbReference type="ARBA" id="ARBA00023002"/>
    </source>
</evidence>
<evidence type="ECO:0000256" key="1">
    <source>
        <dbReference type="ARBA" id="ARBA00001970"/>
    </source>
</evidence>
<keyword evidence="7 12" id="KW-0408">Iron</keyword>
<feature type="binding site" description="axial binding residue" evidence="12">
    <location>
        <position position="277"/>
    </location>
    <ligand>
        <name>heme</name>
        <dbReference type="ChEBI" id="CHEBI:30413"/>
    </ligand>
    <ligandPart>
        <name>Fe</name>
        <dbReference type="ChEBI" id="CHEBI:18248"/>
    </ligandPart>
</feature>
<evidence type="ECO:0000256" key="9">
    <source>
        <dbReference type="ARBA" id="ARBA00023136"/>
    </source>
</evidence>
<dbReference type="GO" id="GO:0016653">
    <property type="term" value="F:oxidoreductase activity, acting on NAD(P)H, heme protein as acceptor"/>
    <property type="evidence" value="ECO:0007669"/>
    <property type="project" value="TreeGrafter"/>
</dbReference>
<comment type="cofactor">
    <cofactor evidence="1 12">
        <name>heme b</name>
        <dbReference type="ChEBI" id="CHEBI:60344"/>
    </cofactor>
</comment>
<dbReference type="InterPro" id="IPR003780">
    <property type="entry name" value="COX15/CtaA_fam"/>
</dbReference>
<evidence type="ECO:0000256" key="8">
    <source>
        <dbReference type="ARBA" id="ARBA00023133"/>
    </source>
</evidence>
<keyword evidence="8 12" id="KW-0350">Heme biosynthesis</keyword>
<protein>
    <recommendedName>
        <fullName evidence="12">Heme A synthase</fullName>
        <shortName evidence="12">HAS</shortName>
        <ecNumber evidence="12">1.17.99.9</ecNumber>
    </recommendedName>
    <alternativeName>
        <fullName evidence="12">Cytochrome aa3-controlling protein</fullName>
    </alternativeName>
</protein>
<evidence type="ECO:0000313" key="13">
    <source>
        <dbReference type="EMBL" id="MXO86873.1"/>
    </source>
</evidence>
<keyword evidence="9 12" id="KW-0472">Membrane</keyword>
<dbReference type="PANTHER" id="PTHR23289">
    <property type="entry name" value="CYTOCHROME C OXIDASE ASSEMBLY PROTEIN COX15"/>
    <property type="match status" value="1"/>
</dbReference>
<keyword evidence="3 12" id="KW-0812">Transmembrane</keyword>
<evidence type="ECO:0000256" key="11">
    <source>
        <dbReference type="ARBA" id="ARBA00048044"/>
    </source>
</evidence>
<dbReference type="AlphaFoldDB" id="A0A844ZHI1"/>
<evidence type="ECO:0000256" key="12">
    <source>
        <dbReference type="HAMAP-Rule" id="MF_01665"/>
    </source>
</evidence>
<dbReference type="GO" id="GO:0120547">
    <property type="term" value="F:heme A synthase activity"/>
    <property type="evidence" value="ECO:0007669"/>
    <property type="project" value="UniProtKB-EC"/>
</dbReference>
<gene>
    <name evidence="12" type="primary">ctaA</name>
    <name evidence="13" type="ORF">GRI38_12630</name>
</gene>
<dbReference type="UniPathway" id="UPA00269">
    <property type="reaction ID" value="UER00713"/>
</dbReference>
<dbReference type="RefSeq" id="WP_160684698.1">
    <property type="nucleotide sequence ID" value="NZ_WTYW01000004.1"/>
</dbReference>
<evidence type="ECO:0000256" key="2">
    <source>
        <dbReference type="ARBA" id="ARBA00004141"/>
    </source>
</evidence>
<organism evidence="13 14">
    <name type="scientific">Parapontixanthobacter aurantiacus</name>
    <dbReference type="NCBI Taxonomy" id="1463599"/>
    <lineage>
        <taxon>Bacteria</taxon>
        <taxon>Pseudomonadati</taxon>
        <taxon>Pseudomonadota</taxon>
        <taxon>Alphaproteobacteria</taxon>
        <taxon>Sphingomonadales</taxon>
        <taxon>Erythrobacteraceae</taxon>
        <taxon>Parapontixanthobacter</taxon>
    </lineage>
</organism>
<keyword evidence="5 12" id="KW-1133">Transmembrane helix</keyword>
<feature type="transmembrane region" description="Helical" evidence="12">
    <location>
        <begin position="173"/>
        <end position="196"/>
    </location>
</feature>
<evidence type="ECO:0000313" key="14">
    <source>
        <dbReference type="Proteomes" id="UP000433104"/>
    </source>
</evidence>
<keyword evidence="4 12" id="KW-0479">Metal-binding</keyword>
<dbReference type="GO" id="GO:0006784">
    <property type="term" value="P:heme A biosynthetic process"/>
    <property type="evidence" value="ECO:0007669"/>
    <property type="project" value="UniProtKB-UniRule"/>
</dbReference>
<dbReference type="PANTHER" id="PTHR23289:SF2">
    <property type="entry name" value="CYTOCHROME C OXIDASE ASSEMBLY PROTEIN COX15 HOMOLOG"/>
    <property type="match status" value="1"/>
</dbReference>